<dbReference type="OrthoDB" id="4022827at2759"/>
<gene>
    <name evidence="3" type="ORF">CAWG_02438</name>
</gene>
<dbReference type="VEuPathDB" id="FungiDB:CAWG_02438"/>
<feature type="transmembrane region" description="Helical" evidence="2">
    <location>
        <begin position="205"/>
        <end position="224"/>
    </location>
</feature>
<name>C4YPN7_CANAW</name>
<evidence type="ECO:0000313" key="3">
    <source>
        <dbReference type="EMBL" id="EEQ44176.1"/>
    </source>
</evidence>
<evidence type="ECO:0000256" key="1">
    <source>
        <dbReference type="SAM" id="MobiDB-lite"/>
    </source>
</evidence>
<reference evidence="3 4" key="1">
    <citation type="journal article" date="2009" name="Nature">
        <title>Evolution of pathogenicity and sexual reproduction in eight Candida genomes.</title>
        <authorList>
            <person name="Butler G."/>
            <person name="Rasmussen M.D."/>
            <person name="Lin M.F."/>
            <person name="Santos M.A."/>
            <person name="Sakthikumar S."/>
            <person name="Munro C.A."/>
            <person name="Rheinbay E."/>
            <person name="Grabherr M."/>
            <person name="Forche A."/>
            <person name="Reedy J.L."/>
            <person name="Agrafioti I."/>
            <person name="Arnaud M.B."/>
            <person name="Bates S."/>
            <person name="Brown A.J."/>
            <person name="Brunke S."/>
            <person name="Costanzo M.C."/>
            <person name="Fitzpatrick D.A."/>
            <person name="de Groot P.W."/>
            <person name="Harris D."/>
            <person name="Hoyer L.L."/>
            <person name="Hube B."/>
            <person name="Klis F.M."/>
            <person name="Kodira C."/>
            <person name="Lennard N."/>
            <person name="Logue M.E."/>
            <person name="Martin R."/>
            <person name="Neiman A.M."/>
            <person name="Nikolaou E."/>
            <person name="Quail M.A."/>
            <person name="Quinn J."/>
            <person name="Santos M.C."/>
            <person name="Schmitzberger F.F."/>
            <person name="Sherlock G."/>
            <person name="Shah P."/>
            <person name="Silverstein K.A."/>
            <person name="Skrzypek M.S."/>
            <person name="Soll D."/>
            <person name="Staggs R."/>
            <person name="Stansfield I."/>
            <person name="Stumpf M.P."/>
            <person name="Sudbery P.E."/>
            <person name="Srikantha T."/>
            <person name="Zeng Q."/>
            <person name="Berman J."/>
            <person name="Berriman M."/>
            <person name="Heitman J."/>
            <person name="Gow N.A."/>
            <person name="Lorenz M.C."/>
            <person name="Birren B.W."/>
            <person name="Kellis M."/>
            <person name="Cuomo C.A."/>
        </authorList>
    </citation>
    <scope>NUCLEOTIDE SEQUENCE [LARGE SCALE GENOMIC DNA]</scope>
    <source>
        <strain evidence="3 4">WO-1</strain>
    </source>
</reference>
<feature type="compositionally biased region" description="Acidic residues" evidence="1">
    <location>
        <begin position="295"/>
        <end position="305"/>
    </location>
</feature>
<feature type="region of interest" description="Disordered" evidence="1">
    <location>
        <begin position="294"/>
        <end position="336"/>
    </location>
</feature>
<organism evidence="3 4">
    <name type="scientific">Candida albicans (strain WO-1)</name>
    <name type="common">Yeast</name>
    <dbReference type="NCBI Taxonomy" id="294748"/>
    <lineage>
        <taxon>Eukaryota</taxon>
        <taxon>Fungi</taxon>
        <taxon>Dikarya</taxon>
        <taxon>Ascomycota</taxon>
        <taxon>Saccharomycotina</taxon>
        <taxon>Pichiomycetes</taxon>
        <taxon>Debaryomycetaceae</taxon>
        <taxon>Candida/Lodderomyces clade</taxon>
        <taxon>Candida</taxon>
    </lineage>
</organism>
<accession>C4YPN7</accession>
<dbReference type="EMBL" id="CM000310">
    <property type="protein sequence ID" value="EEQ44176.1"/>
    <property type="molecule type" value="Genomic_DNA"/>
</dbReference>
<feature type="compositionally biased region" description="Polar residues" evidence="1">
    <location>
        <begin position="463"/>
        <end position="475"/>
    </location>
</feature>
<keyword evidence="2" id="KW-0472">Membrane</keyword>
<keyword evidence="4" id="KW-1185">Reference proteome</keyword>
<feature type="transmembrane region" description="Helical" evidence="2">
    <location>
        <begin position="230"/>
        <end position="261"/>
    </location>
</feature>
<dbReference type="OMA" id="QHIFKER"/>
<dbReference type="PaxDb" id="5476-C4YPN7"/>
<dbReference type="Proteomes" id="UP000001429">
    <property type="component" value="Chromosome 3"/>
</dbReference>
<proteinExistence type="predicted"/>
<sequence length="599" mass="67796">MATTTKTKKKKLVYRQDPDGVFRLKKIDDNNSIKSVDLANRKKEVDNYLNELIDCSYSIVDDIPDKEIAREEEEEKIIHEIPNPPSTQPEPKPKPKPTTIKKVKPTTVNTSSKNLTIKPASTPPQPAVVITEKIVESKTSPPTPPTTLPEAQPPQEENKTQEQETPITKIPSPTDFVTHEETEEKIVEEVIIPAKPSIMSTIHEFLRFHIPSFVFGIIATVIGTRYKDEIIYGAIGLTVLATGLAIVGVLGLCLCLYLGLVKQSDLKVLDRYIDILKFRATEERSQEKIVINEEVVAEPEPEPEPESQPVETSEEVEMEELVPAPAPQAEPEPEQYDVHDTEVIREIPIEPQPKLYQPKLKRNSHSKTTPILVKDPQETGYQPLEEPQPPKPRRKSSTIRVTPYVYEPREPRKYSVIPTSNTIPLPGDSPTKTTKHKLVHPKPMLQRIQTEPIKEVSRRNSKRSTGSASPTSTRSDPYYLLQNAPQHHQHQQQHIFKERTHEIPPQIFKTKDLPNLPHQAEELPFINEVRLVDAVSDDESDMIIPMEAPMSHYTGGGGHGHGVDNNIYRNQSTKSKQSVLGTRANYRRFVSNVDNDYEY</sequence>
<protein>
    <submittedName>
        <fullName evidence="3">Uncharacterized protein</fullName>
    </submittedName>
</protein>
<keyword evidence="2" id="KW-1133">Transmembrane helix</keyword>
<keyword evidence="2" id="KW-0812">Transmembrane</keyword>
<dbReference type="AlphaFoldDB" id="C4YPN7"/>
<feature type="region of interest" description="Disordered" evidence="1">
    <location>
        <begin position="349"/>
        <end position="478"/>
    </location>
</feature>
<dbReference type="HOGENOM" id="CLU_493461_0_0_1"/>
<feature type="region of interest" description="Disordered" evidence="1">
    <location>
        <begin position="66"/>
        <end position="174"/>
    </location>
</feature>
<evidence type="ECO:0000256" key="2">
    <source>
        <dbReference type="SAM" id="Phobius"/>
    </source>
</evidence>
<evidence type="ECO:0000313" key="4">
    <source>
        <dbReference type="Proteomes" id="UP000001429"/>
    </source>
</evidence>